<evidence type="ECO:0000259" key="2">
    <source>
        <dbReference type="Pfam" id="PF25381"/>
    </source>
</evidence>
<keyword evidence="4" id="KW-1185">Reference proteome</keyword>
<feature type="compositionally biased region" description="Acidic residues" evidence="1">
    <location>
        <begin position="561"/>
        <end position="575"/>
    </location>
</feature>
<feature type="region of interest" description="Disordered" evidence="1">
    <location>
        <begin position="449"/>
        <end position="516"/>
    </location>
</feature>
<dbReference type="Gene3D" id="2.30.29.30">
    <property type="entry name" value="Pleckstrin-homology domain (PH domain)/Phosphotyrosine-binding domain (PTB)"/>
    <property type="match status" value="1"/>
</dbReference>
<feature type="region of interest" description="Disordered" evidence="1">
    <location>
        <begin position="545"/>
        <end position="874"/>
    </location>
</feature>
<feature type="compositionally biased region" description="Low complexity" evidence="1">
    <location>
        <begin position="13"/>
        <end position="26"/>
    </location>
</feature>
<evidence type="ECO:0000256" key="1">
    <source>
        <dbReference type="SAM" id="MobiDB-lite"/>
    </source>
</evidence>
<dbReference type="AlphaFoldDB" id="A0A4T0X418"/>
<dbReference type="EMBL" id="SELW01000220">
    <property type="protein sequence ID" value="TID29963.1"/>
    <property type="molecule type" value="Genomic_DNA"/>
</dbReference>
<gene>
    <name evidence="3" type="ORF">CANINC_001474</name>
</gene>
<feature type="domain" description="Skg3/CAF120-like PH-like" evidence="2">
    <location>
        <begin position="203"/>
        <end position="361"/>
    </location>
</feature>
<dbReference type="STRING" id="52247.A0A4T0X418"/>
<feature type="compositionally biased region" description="Pro residues" evidence="1">
    <location>
        <begin position="482"/>
        <end position="491"/>
    </location>
</feature>
<feature type="compositionally biased region" description="Low complexity" evidence="1">
    <location>
        <begin position="846"/>
        <end position="860"/>
    </location>
</feature>
<sequence>MQKLRVFSKSKDSPSTSPTNSNPSTPKLRDFSFNQHSPITTSESTGRLSPEMAPIVTLLSAQSHRKYVEGLFMLLKDLDSDGNPADRKWCEVYGIMIGNELAYWNSDSLDSAKNLNSLNDVKPSFLNFSDGTFNPSLNLKTSNGSIENVIVLSTTLKNRFLLQFNSKIDFISWYSAFRLSTFEYKTLQEAYTASLLSARGSLLSDIKVILFADKKFKHEDWTSVRFGAGMPWKRCFAVIEPGKFSKNNFKNGTVYFYENEKKSKKQLMAKIVSITSIYALYPRSYTVIDQSTLIKLEGSIQFDNKDNVKSCSIFLMPEQHTSVPGYDTLIRFIIPLMDAFNLYGRPKKLNADKKDPNSLLFALPVLPNVHYLKLDDLKLINENPNSLDWDQIQWDSQIKSLLKKKLDNGYTGCGSVHGEIGARDLISLSKDMASGKIRYFVNNPEAQKYLQQSPHTKRHSSSTTTTTDTSKSDNHVQVQVQPSPPPPPPPQQQQKQLHPSLTPTHDNVIVKNSPSPQPLNIYQRYAQLPENDFKGITASLKKTSLETTADDLYPTEGRNSDEEDEEEDDDDDDDSAFNFITPQRKQFDDQRIVSPFTEFNNNYRKAVQPSQSHRQSPPHPPPAESHRQTPPLHPPPTNINMRKQRSHQQQSQQQQQLHPQQHRAPSDNIVSQRPQFDAPPTNPYIENSPHTPLEQQRPPQLPPHQRHNQQWDSQDSPNFYHRQPPHPQNYKYTNSPELVPPHQFRPNNYNQQQQQPPPPPPQQQQQQQLHPLVTNSPSFGNYGPMKLPSPVINNQQTFYPPQQQPVRPHMPGPQQQGYNGYGYTRGPPPRNVSNPRQRGPPPPQQLNPQQHQQQSQQQSRSFKHDPYAIARGPT</sequence>
<feature type="compositionally biased region" description="Polar residues" evidence="1">
    <location>
        <begin position="32"/>
        <end position="47"/>
    </location>
</feature>
<dbReference type="Pfam" id="PF25381">
    <property type="entry name" value="PH_26"/>
    <property type="match status" value="1"/>
</dbReference>
<comment type="caution">
    <text evidence="3">The sequence shown here is derived from an EMBL/GenBank/DDBJ whole genome shotgun (WGS) entry which is preliminary data.</text>
</comment>
<feature type="compositionally biased region" description="Polar residues" evidence="1">
    <location>
        <begin position="791"/>
        <end position="805"/>
    </location>
</feature>
<proteinExistence type="predicted"/>
<dbReference type="OrthoDB" id="5563754at2759"/>
<reference evidence="3 4" key="1">
    <citation type="journal article" date="2019" name="Front. Genet.">
        <title>Whole-Genome Sequencing of the Opportunistic Yeast Pathogen Candida inconspicua Uncovers Its Hybrid Origin.</title>
        <authorList>
            <person name="Mixao V."/>
            <person name="Hansen A.P."/>
            <person name="Saus E."/>
            <person name="Boekhout T."/>
            <person name="Lass-Florl C."/>
            <person name="Gabaldon T."/>
        </authorList>
    </citation>
    <scope>NUCLEOTIDE SEQUENCE [LARGE SCALE GENOMIC DNA]</scope>
    <source>
        <strain evidence="3 4">CBS 180</strain>
    </source>
</reference>
<name>A0A4T0X418_9ASCO</name>
<evidence type="ECO:0000313" key="4">
    <source>
        <dbReference type="Proteomes" id="UP000307173"/>
    </source>
</evidence>
<dbReference type="InterPro" id="IPR011993">
    <property type="entry name" value="PH-like_dom_sf"/>
</dbReference>
<dbReference type="Proteomes" id="UP000307173">
    <property type="component" value="Unassembled WGS sequence"/>
</dbReference>
<organism evidence="3 4">
    <name type="scientific">Pichia inconspicua</name>
    <dbReference type="NCBI Taxonomy" id="52247"/>
    <lineage>
        <taxon>Eukaryota</taxon>
        <taxon>Fungi</taxon>
        <taxon>Dikarya</taxon>
        <taxon>Ascomycota</taxon>
        <taxon>Saccharomycotina</taxon>
        <taxon>Pichiomycetes</taxon>
        <taxon>Pichiales</taxon>
        <taxon>Pichiaceae</taxon>
        <taxon>Pichia</taxon>
    </lineage>
</organism>
<feature type="compositionally biased region" description="Polar residues" evidence="1">
    <location>
        <begin position="497"/>
        <end position="516"/>
    </location>
</feature>
<evidence type="ECO:0000313" key="3">
    <source>
        <dbReference type="EMBL" id="TID29963.1"/>
    </source>
</evidence>
<accession>A0A4T0X418</accession>
<protein>
    <recommendedName>
        <fullName evidence="2">Skg3/CAF120-like PH-like domain-containing protein</fullName>
    </recommendedName>
</protein>
<feature type="compositionally biased region" description="Low complexity" evidence="1">
    <location>
        <begin position="647"/>
        <end position="663"/>
    </location>
</feature>
<feature type="region of interest" description="Disordered" evidence="1">
    <location>
        <begin position="1"/>
        <end position="47"/>
    </location>
</feature>
<dbReference type="InterPro" id="IPR058155">
    <property type="entry name" value="Skg3/CAF120-like_PH"/>
</dbReference>